<comment type="caution">
    <text evidence="2">The sequence shown here is derived from an EMBL/GenBank/DDBJ whole genome shotgun (WGS) entry which is preliminary data.</text>
</comment>
<reference evidence="2 3" key="1">
    <citation type="journal article" date="2020" name="Microorganisms">
        <title>Osmotic Adaptation and Compatible Solute Biosynthesis of Phototrophic Bacteria as Revealed from Genome Analyses.</title>
        <authorList>
            <person name="Imhoff J.F."/>
            <person name="Rahn T."/>
            <person name="Kunzel S."/>
            <person name="Keller A."/>
            <person name="Neulinger S.C."/>
        </authorList>
    </citation>
    <scope>NUCLEOTIDE SEQUENCE [LARGE SCALE GENOMIC DNA]</scope>
    <source>
        <strain evidence="2 3">DSM 9895</strain>
    </source>
</reference>
<evidence type="ECO:0000313" key="2">
    <source>
        <dbReference type="EMBL" id="MBK1669490.1"/>
    </source>
</evidence>
<dbReference type="Proteomes" id="UP001296873">
    <property type="component" value="Unassembled WGS sequence"/>
</dbReference>
<dbReference type="EMBL" id="NRRL01000050">
    <property type="protein sequence ID" value="MBK1669490.1"/>
    <property type="molecule type" value="Genomic_DNA"/>
</dbReference>
<proteinExistence type="predicted"/>
<accession>A0ABS1DGA8</accession>
<dbReference type="RefSeq" id="WP_200341822.1">
    <property type="nucleotide sequence ID" value="NZ_NRRL01000050.1"/>
</dbReference>
<gene>
    <name evidence="2" type="ORF">CKO28_15735</name>
</gene>
<dbReference type="InterPro" id="IPR012912">
    <property type="entry name" value="Plasmid_pRiA4b_Orf3-like"/>
</dbReference>
<evidence type="ECO:0000259" key="1">
    <source>
        <dbReference type="Pfam" id="PF07929"/>
    </source>
</evidence>
<dbReference type="SUPFAM" id="SSF159941">
    <property type="entry name" value="MM3350-like"/>
    <property type="match status" value="1"/>
</dbReference>
<protein>
    <recommendedName>
        <fullName evidence="1">Plasmid pRiA4b Orf3-like domain-containing protein</fullName>
    </recommendedName>
</protein>
<sequence length="203" mass="23161">MAKRYEQVVRLSADLRGVEPTVRRRFEVPAEMTLADLHEVLQVTFQWDDDHLHSFQAGETRYGPPEVRDGFGPPVQPEEGIKIGTLARKGRQRLRYLYDFGDDWLHDIRILQVRDADPERPAPALLHAQGRTPPEDCGGPFGYAALLAILDDPTHPDHAEYAEWYPDGIDPHAPETEGIEKRLEALRREWRPRGRRSTKAVGA</sequence>
<feature type="domain" description="Plasmid pRiA4b Orf3-like" evidence="1">
    <location>
        <begin position="8"/>
        <end position="173"/>
    </location>
</feature>
<organism evidence="2 3">
    <name type="scientific">Rhodovibrio sodomensis</name>
    <dbReference type="NCBI Taxonomy" id="1088"/>
    <lineage>
        <taxon>Bacteria</taxon>
        <taxon>Pseudomonadati</taxon>
        <taxon>Pseudomonadota</taxon>
        <taxon>Alphaproteobacteria</taxon>
        <taxon>Rhodospirillales</taxon>
        <taxon>Rhodovibrionaceae</taxon>
        <taxon>Rhodovibrio</taxon>
    </lineage>
</organism>
<dbReference type="PANTHER" id="PTHR41878:SF1">
    <property type="entry name" value="TNPR PROTEIN"/>
    <property type="match status" value="1"/>
</dbReference>
<keyword evidence="3" id="KW-1185">Reference proteome</keyword>
<name>A0ABS1DGA8_9PROT</name>
<dbReference type="InterPro" id="IPR024047">
    <property type="entry name" value="MM3350-like_sf"/>
</dbReference>
<dbReference type="PANTHER" id="PTHR41878">
    <property type="entry name" value="LEXA REPRESSOR-RELATED"/>
    <property type="match status" value="1"/>
</dbReference>
<evidence type="ECO:0000313" key="3">
    <source>
        <dbReference type="Proteomes" id="UP001296873"/>
    </source>
</evidence>
<dbReference type="Pfam" id="PF07929">
    <property type="entry name" value="PRiA4_ORF3"/>
    <property type="match status" value="1"/>
</dbReference>
<dbReference type="Gene3D" id="3.10.290.30">
    <property type="entry name" value="MM3350-like"/>
    <property type="match status" value="1"/>
</dbReference>